<evidence type="ECO:0000256" key="3">
    <source>
        <dbReference type="ARBA" id="ARBA00007096"/>
    </source>
</evidence>
<keyword evidence="10" id="KW-1185">Reference proteome</keyword>
<dbReference type="InterPro" id="IPR038881">
    <property type="entry name" value="Yae1-like"/>
</dbReference>
<dbReference type="EMBL" id="CP118380">
    <property type="protein sequence ID" value="WFD44800.1"/>
    <property type="molecule type" value="Genomic_DNA"/>
</dbReference>
<dbReference type="GO" id="GO:0005737">
    <property type="term" value="C:cytoplasm"/>
    <property type="evidence" value="ECO:0007669"/>
    <property type="project" value="UniProtKB-SubCell"/>
</dbReference>
<organism evidence="9 10">
    <name type="scientific">Malassezia psittaci</name>
    <dbReference type="NCBI Taxonomy" id="1821823"/>
    <lineage>
        <taxon>Eukaryota</taxon>
        <taxon>Fungi</taxon>
        <taxon>Dikarya</taxon>
        <taxon>Basidiomycota</taxon>
        <taxon>Ustilaginomycotina</taxon>
        <taxon>Malasseziomycetes</taxon>
        <taxon>Malasseziales</taxon>
        <taxon>Malasseziaceae</taxon>
        <taxon>Malassezia</taxon>
    </lineage>
</organism>
<gene>
    <name evidence="9" type="ORF">MPSI1_003471</name>
</gene>
<dbReference type="PANTHER" id="PTHR18829:SF0">
    <property type="entry name" value="PROTEIN YAE1 HOMOLOG"/>
    <property type="match status" value="1"/>
</dbReference>
<accession>A0AAF0F9I3</accession>
<sequence>MDDDWLASDDEEHYVEHHRLMEQRDRKKMESQFFNIGYTEGLEQGKLAHLQRGFDHGYNTVGMQVGRSFGQIRGSAHSLMHILAKRLSKASHRSSSHTSEELKKLMSEVQSFCAEFDAIKLEQIAEPDWENVQHEAEHHSQDDTDSYVAEKREEWRKRKDLLDTFQTRLTDLEKRTFK</sequence>
<dbReference type="GO" id="GO:0005634">
    <property type="term" value="C:nucleus"/>
    <property type="evidence" value="ECO:0007669"/>
    <property type="project" value="UniProtKB-SubCell"/>
</dbReference>
<name>A0AAF0F9I3_9BASI</name>
<comment type="similarity">
    <text evidence="3">Belongs to the YAE1 family.</text>
</comment>
<protein>
    <recommendedName>
        <fullName evidence="5">Protein YAE1</fullName>
    </recommendedName>
    <alternativeName>
        <fullName evidence="4">Protein yae1</fullName>
    </alternativeName>
</protein>
<dbReference type="InterPro" id="IPR019191">
    <property type="entry name" value="Essential_protein_Yae1_N"/>
</dbReference>
<keyword evidence="6" id="KW-0963">Cytoplasm</keyword>
<evidence type="ECO:0000313" key="9">
    <source>
        <dbReference type="EMBL" id="WFD44800.1"/>
    </source>
</evidence>
<evidence type="ECO:0000256" key="4">
    <source>
        <dbReference type="ARBA" id="ARBA00017286"/>
    </source>
</evidence>
<comment type="subcellular location">
    <subcellularLocation>
        <location evidence="2">Cytoplasm</location>
    </subcellularLocation>
    <subcellularLocation>
        <location evidence="1">Nucleus</location>
    </subcellularLocation>
</comment>
<dbReference type="Pfam" id="PF09811">
    <property type="entry name" value="Yae1_N"/>
    <property type="match status" value="1"/>
</dbReference>
<dbReference type="PANTHER" id="PTHR18829">
    <property type="entry name" value="PROTEIN YAE1 HOMOLOG"/>
    <property type="match status" value="1"/>
</dbReference>
<feature type="domain" description="Essential protein Yae1 N-terminal" evidence="8">
    <location>
        <begin position="37"/>
        <end position="74"/>
    </location>
</feature>
<evidence type="ECO:0000313" key="10">
    <source>
        <dbReference type="Proteomes" id="UP001214628"/>
    </source>
</evidence>
<proteinExistence type="inferred from homology"/>
<evidence type="ECO:0000256" key="1">
    <source>
        <dbReference type="ARBA" id="ARBA00004123"/>
    </source>
</evidence>
<evidence type="ECO:0000256" key="2">
    <source>
        <dbReference type="ARBA" id="ARBA00004496"/>
    </source>
</evidence>
<evidence type="ECO:0000256" key="6">
    <source>
        <dbReference type="ARBA" id="ARBA00022490"/>
    </source>
</evidence>
<evidence type="ECO:0000256" key="5">
    <source>
        <dbReference type="ARBA" id="ARBA00018400"/>
    </source>
</evidence>
<dbReference type="AlphaFoldDB" id="A0AAF0F9I3"/>
<dbReference type="Proteomes" id="UP001214628">
    <property type="component" value="Chromosome 6"/>
</dbReference>
<evidence type="ECO:0000259" key="8">
    <source>
        <dbReference type="Pfam" id="PF09811"/>
    </source>
</evidence>
<evidence type="ECO:0000256" key="7">
    <source>
        <dbReference type="ARBA" id="ARBA00023242"/>
    </source>
</evidence>
<keyword evidence="7" id="KW-0539">Nucleus</keyword>
<reference evidence="9" key="1">
    <citation type="submission" date="2023-02" db="EMBL/GenBank/DDBJ databases">
        <title>Mating type loci evolution in Malassezia.</title>
        <authorList>
            <person name="Coelho M.A."/>
        </authorList>
    </citation>
    <scope>NUCLEOTIDE SEQUENCE</scope>
    <source>
        <strain evidence="9">CBS 14136</strain>
    </source>
</reference>